<evidence type="ECO:0000313" key="2">
    <source>
        <dbReference type="Ensembl" id="ENSSHBP00005010581.1"/>
    </source>
</evidence>
<feature type="compositionally biased region" description="Polar residues" evidence="1">
    <location>
        <begin position="295"/>
        <end position="304"/>
    </location>
</feature>
<evidence type="ECO:0000313" key="3">
    <source>
        <dbReference type="Proteomes" id="UP000472266"/>
    </source>
</evidence>
<keyword evidence="3" id="KW-1185">Reference proteome</keyword>
<dbReference type="Proteomes" id="UP000472266">
    <property type="component" value="Unplaced"/>
</dbReference>
<accession>A0A672UA81</accession>
<feature type="region of interest" description="Disordered" evidence="1">
    <location>
        <begin position="418"/>
        <end position="475"/>
    </location>
</feature>
<dbReference type="AlphaFoldDB" id="A0A672UA81"/>
<reference evidence="2" key="2">
    <citation type="submission" date="2025-09" db="UniProtKB">
        <authorList>
            <consortium name="Ensembl"/>
        </authorList>
    </citation>
    <scope>IDENTIFICATION</scope>
</reference>
<organism evidence="2 3">
    <name type="scientific">Strigops habroptila</name>
    <name type="common">Kakapo</name>
    <dbReference type="NCBI Taxonomy" id="2489341"/>
    <lineage>
        <taxon>Eukaryota</taxon>
        <taxon>Metazoa</taxon>
        <taxon>Chordata</taxon>
        <taxon>Craniata</taxon>
        <taxon>Vertebrata</taxon>
        <taxon>Euteleostomi</taxon>
        <taxon>Archelosauria</taxon>
        <taxon>Archosauria</taxon>
        <taxon>Dinosauria</taxon>
        <taxon>Saurischia</taxon>
        <taxon>Theropoda</taxon>
        <taxon>Coelurosauria</taxon>
        <taxon>Aves</taxon>
        <taxon>Neognathae</taxon>
        <taxon>Neoaves</taxon>
        <taxon>Telluraves</taxon>
        <taxon>Australaves</taxon>
        <taxon>Psittaciformes</taxon>
        <taxon>Psittacidae</taxon>
        <taxon>Strigops</taxon>
    </lineage>
</organism>
<dbReference type="GeneTree" id="ENSGT00510000048674"/>
<feature type="compositionally biased region" description="Basic and acidic residues" evidence="1">
    <location>
        <begin position="443"/>
        <end position="460"/>
    </location>
</feature>
<proteinExistence type="predicted"/>
<protein>
    <submittedName>
        <fullName evidence="2">Uncharacterized protein</fullName>
    </submittedName>
</protein>
<dbReference type="Ensembl" id="ENSSHBT00005012747.1">
    <property type="protein sequence ID" value="ENSSHBP00005010581.1"/>
    <property type="gene ID" value="ENSSHBG00005009200.1"/>
</dbReference>
<feature type="region of interest" description="Disordered" evidence="1">
    <location>
        <begin position="292"/>
        <end position="323"/>
    </location>
</feature>
<sequence length="475" mass="50552">MGGPGIYSGSAGPLLHFQSPHFRRDRPELLVRLKRLTSANKAKLAAGLEVPSRPPQRSRRLLGTALHRDPLLPPSMLGEAARPGLVTVGQVHQPARPDSFFPYSNRAASCQNPTAFPTKTFQQTPVPSRTWQGSFGLLPGHGASLAFPGQGAPFPILHKCSTEVTYTLQTVFSLLPLQRGAPTGAASLPQHGSCVSPGQCSRAPDPTPTLQCCSPPAQGEPLTASVSAAAPAYTDCGFVQPPSAAECLPSDGAHHASDEEKKMEELSFEDVFQFLNEMCASSSTDIVTLEPVESEMSTPQSNRSHPLLVDSGNSDTPSAVEESQLAPLTPAAADTSFLMEAAQALTSAEVCDGELFVSYTNVSIESAAAAAEMVQDSVTTQEAPEGQREQLDHCPAQLPEMFVLEGLFSAEQVSAKGSEAVTKPVEEPGSPLKPQCRKRRHSSHEGKSLVRDSTFFRDGQDSCSETLPERGDQKS</sequence>
<evidence type="ECO:0000256" key="1">
    <source>
        <dbReference type="SAM" id="MobiDB-lite"/>
    </source>
</evidence>
<reference evidence="2" key="1">
    <citation type="submission" date="2025-08" db="UniProtKB">
        <authorList>
            <consortium name="Ensembl"/>
        </authorList>
    </citation>
    <scope>IDENTIFICATION</scope>
</reference>
<name>A0A672UA81_STRHB</name>